<sequence>MPQDTDPISQLLDDAQLLKQQLRVSASEVQRRKLMADKLKLQLARRTRAQFGVSSERFDLQASLIEPVALEQLPVRKATAAAANAGNIDRSLPEHLPREQCELRPVTRTAHHDAAAGQSCG</sequence>
<feature type="domain" description="Transposase TnpC homeodomain" evidence="1">
    <location>
        <begin position="39"/>
        <end position="99"/>
    </location>
</feature>
<dbReference type="InterPro" id="IPR024463">
    <property type="entry name" value="Transposase_TnpC_homeodom"/>
</dbReference>
<evidence type="ECO:0000313" key="3">
    <source>
        <dbReference type="Proteomes" id="UP001606302"/>
    </source>
</evidence>
<comment type="caution">
    <text evidence="2">The sequence shown here is derived from an EMBL/GenBank/DDBJ whole genome shotgun (WGS) entry which is preliminary data.</text>
</comment>
<proteinExistence type="predicted"/>
<evidence type="ECO:0000313" key="2">
    <source>
        <dbReference type="EMBL" id="MFG6464942.1"/>
    </source>
</evidence>
<keyword evidence="3" id="KW-1185">Reference proteome</keyword>
<dbReference type="Pfam" id="PF13007">
    <property type="entry name" value="LZ_Tnp_IS66"/>
    <property type="match status" value="1"/>
</dbReference>
<dbReference type="EMBL" id="JBIGHX010000014">
    <property type="protein sequence ID" value="MFG6464942.1"/>
    <property type="molecule type" value="Genomic_DNA"/>
</dbReference>
<name>A0ABW7GSY8_9BURK</name>
<accession>A0ABW7GSY8</accession>
<reference evidence="2 3" key="1">
    <citation type="submission" date="2024-08" db="EMBL/GenBank/DDBJ databases">
        <authorList>
            <person name="Lu H."/>
        </authorList>
    </citation>
    <scope>NUCLEOTIDE SEQUENCE [LARGE SCALE GENOMIC DNA]</scope>
    <source>
        <strain evidence="2 3">DXS20W</strain>
    </source>
</reference>
<organism evidence="2 3">
    <name type="scientific">Pelomonas lactea</name>
    <dbReference type="NCBI Taxonomy" id="3299030"/>
    <lineage>
        <taxon>Bacteria</taxon>
        <taxon>Pseudomonadati</taxon>
        <taxon>Pseudomonadota</taxon>
        <taxon>Betaproteobacteria</taxon>
        <taxon>Burkholderiales</taxon>
        <taxon>Sphaerotilaceae</taxon>
        <taxon>Roseateles</taxon>
    </lineage>
</organism>
<dbReference type="Proteomes" id="UP001606302">
    <property type="component" value="Unassembled WGS sequence"/>
</dbReference>
<evidence type="ECO:0000259" key="1">
    <source>
        <dbReference type="Pfam" id="PF13007"/>
    </source>
</evidence>
<gene>
    <name evidence="2" type="ORF">ACG04Q_25440</name>
</gene>
<dbReference type="RefSeq" id="WP_394514686.1">
    <property type="nucleotide sequence ID" value="NZ_JBIGHX010000014.1"/>
</dbReference>
<protein>
    <recommendedName>
        <fullName evidence="1">Transposase TnpC homeodomain domain-containing protein</fullName>
    </recommendedName>
</protein>